<keyword evidence="6" id="KW-0413">Isomerase</keyword>
<dbReference type="InterPro" id="IPR001240">
    <property type="entry name" value="PRAI_dom"/>
</dbReference>
<sequence length="244" mass="25910">MFVKICGITNEEDALLSVAMGADALGFIFAAGSPRLMSGEHVRDIVKRIPPGIATIGVFRNERPERVVEIVQRCGLSGAQLHGHEPITEVQWIRARLPFVIQAFAAHDRGIAAAVAGPADVVLIDSAAPGTGQVFDWSLAEGMPGGLRLMLAGGLNPENIAAAIAQVRPWGVDVATGVESAPGTKDARKLRRFILSAKEAGDALLAMPQSVEALRPYDWELDGEGNPGQSRDVERQGPPSLRIV</sequence>
<proteinExistence type="inferred from homology"/>
<gene>
    <name evidence="10" type="ORF">UFOPK2925_01662</name>
    <name evidence="9" type="ORF">UFOPK2996_00325</name>
    <name evidence="11" type="ORF">UFOPK4071_00077</name>
</gene>
<dbReference type="InterPro" id="IPR013785">
    <property type="entry name" value="Aldolase_TIM"/>
</dbReference>
<evidence type="ECO:0000256" key="7">
    <source>
        <dbReference type="SAM" id="MobiDB-lite"/>
    </source>
</evidence>
<organism evidence="9">
    <name type="scientific">freshwater metagenome</name>
    <dbReference type="NCBI Taxonomy" id="449393"/>
    <lineage>
        <taxon>unclassified sequences</taxon>
        <taxon>metagenomes</taxon>
        <taxon>ecological metagenomes</taxon>
    </lineage>
</organism>
<dbReference type="EMBL" id="CAEZZU010000331">
    <property type="protein sequence ID" value="CAB4793936.1"/>
    <property type="molecule type" value="Genomic_DNA"/>
</dbReference>
<accession>A0A6J6WWW7</accession>
<dbReference type="InterPro" id="IPR044643">
    <property type="entry name" value="TrpF_fam"/>
</dbReference>
<evidence type="ECO:0000256" key="1">
    <source>
        <dbReference type="ARBA" id="ARBA00004664"/>
    </source>
</evidence>
<dbReference type="PANTHER" id="PTHR42894:SF1">
    <property type="entry name" value="N-(5'-PHOSPHORIBOSYL)ANTHRANILATE ISOMERASE"/>
    <property type="match status" value="1"/>
</dbReference>
<dbReference type="InterPro" id="IPR011060">
    <property type="entry name" value="RibuloseP-bd_barrel"/>
</dbReference>
<keyword evidence="5" id="KW-0057">Aromatic amino acid biosynthesis</keyword>
<dbReference type="PANTHER" id="PTHR42894">
    <property type="entry name" value="N-(5'-PHOSPHORIBOSYL)ANTHRANILATE ISOMERASE"/>
    <property type="match status" value="1"/>
</dbReference>
<feature type="region of interest" description="Disordered" evidence="7">
    <location>
        <begin position="221"/>
        <end position="244"/>
    </location>
</feature>
<dbReference type="Gene3D" id="3.20.20.70">
    <property type="entry name" value="Aldolase class I"/>
    <property type="match status" value="1"/>
</dbReference>
<evidence type="ECO:0000256" key="3">
    <source>
        <dbReference type="ARBA" id="ARBA00022605"/>
    </source>
</evidence>
<evidence type="ECO:0000256" key="2">
    <source>
        <dbReference type="ARBA" id="ARBA00012572"/>
    </source>
</evidence>
<keyword evidence="4" id="KW-0822">Tryptophan biosynthesis</keyword>
<keyword evidence="3" id="KW-0028">Amino-acid biosynthesis</keyword>
<evidence type="ECO:0000256" key="4">
    <source>
        <dbReference type="ARBA" id="ARBA00022822"/>
    </source>
</evidence>
<dbReference type="HAMAP" id="MF_00135">
    <property type="entry name" value="PRAI"/>
    <property type="match status" value="1"/>
</dbReference>
<evidence type="ECO:0000259" key="8">
    <source>
        <dbReference type="Pfam" id="PF00697"/>
    </source>
</evidence>
<evidence type="ECO:0000256" key="5">
    <source>
        <dbReference type="ARBA" id="ARBA00023141"/>
    </source>
</evidence>
<dbReference type="Pfam" id="PF00697">
    <property type="entry name" value="PRAI"/>
    <property type="match status" value="1"/>
</dbReference>
<evidence type="ECO:0000313" key="10">
    <source>
        <dbReference type="EMBL" id="CAB4793936.1"/>
    </source>
</evidence>
<reference evidence="9" key="1">
    <citation type="submission" date="2020-05" db="EMBL/GenBank/DDBJ databases">
        <authorList>
            <person name="Chiriac C."/>
            <person name="Salcher M."/>
            <person name="Ghai R."/>
            <person name="Kavagutti S V."/>
        </authorList>
    </citation>
    <scope>NUCLEOTIDE SEQUENCE</scope>
</reference>
<dbReference type="SUPFAM" id="SSF51366">
    <property type="entry name" value="Ribulose-phoshate binding barrel"/>
    <property type="match status" value="1"/>
</dbReference>
<dbReference type="EMBL" id="CAFBPF010000004">
    <property type="protein sequence ID" value="CAB5000342.1"/>
    <property type="molecule type" value="Genomic_DNA"/>
</dbReference>
<feature type="domain" description="N-(5'phosphoribosyl) anthranilate isomerase (PRAI)" evidence="8">
    <location>
        <begin position="3"/>
        <end position="194"/>
    </location>
</feature>
<comment type="pathway">
    <text evidence="1">Amino-acid biosynthesis; L-tryptophan biosynthesis; L-tryptophan from chorismate: step 3/5.</text>
</comment>
<dbReference type="UniPathway" id="UPA00035">
    <property type="reaction ID" value="UER00042"/>
</dbReference>
<protein>
    <recommendedName>
        <fullName evidence="2">phosphoribosylanthranilate isomerase</fullName>
        <ecNumber evidence="2">5.3.1.24</ecNumber>
    </recommendedName>
</protein>
<dbReference type="GO" id="GO:0000162">
    <property type="term" value="P:L-tryptophan biosynthetic process"/>
    <property type="evidence" value="ECO:0007669"/>
    <property type="project" value="UniProtKB-UniPathway"/>
</dbReference>
<evidence type="ECO:0000256" key="6">
    <source>
        <dbReference type="ARBA" id="ARBA00023235"/>
    </source>
</evidence>
<dbReference type="EC" id="5.3.1.24" evidence="2"/>
<dbReference type="AlphaFoldDB" id="A0A6J6WWW7"/>
<evidence type="ECO:0000313" key="9">
    <source>
        <dbReference type="EMBL" id="CAB4789691.1"/>
    </source>
</evidence>
<dbReference type="CDD" id="cd00405">
    <property type="entry name" value="PRAI"/>
    <property type="match status" value="1"/>
</dbReference>
<dbReference type="GO" id="GO:0004640">
    <property type="term" value="F:phosphoribosylanthranilate isomerase activity"/>
    <property type="evidence" value="ECO:0007669"/>
    <property type="project" value="UniProtKB-EC"/>
</dbReference>
<dbReference type="EMBL" id="CAFAAH010000024">
    <property type="protein sequence ID" value="CAB4789691.1"/>
    <property type="molecule type" value="Genomic_DNA"/>
</dbReference>
<name>A0A6J6WWW7_9ZZZZ</name>
<evidence type="ECO:0000313" key="11">
    <source>
        <dbReference type="EMBL" id="CAB5000342.1"/>
    </source>
</evidence>